<reference evidence="3" key="2">
    <citation type="journal article" date="2021" name="PeerJ">
        <title>Extensive microbial diversity within the chicken gut microbiome revealed by metagenomics and culture.</title>
        <authorList>
            <person name="Gilroy R."/>
            <person name="Ravi A."/>
            <person name="Getino M."/>
            <person name="Pursley I."/>
            <person name="Horton D.L."/>
            <person name="Alikhan N.F."/>
            <person name="Baker D."/>
            <person name="Gharbi K."/>
            <person name="Hall N."/>
            <person name="Watson M."/>
            <person name="Adriaenssens E.M."/>
            <person name="Foster-Nyarko E."/>
            <person name="Jarju S."/>
            <person name="Secka A."/>
            <person name="Antonio M."/>
            <person name="Oren A."/>
            <person name="Chaudhuri R.R."/>
            <person name="La Ragione R."/>
            <person name="Hildebrand F."/>
            <person name="Pallen M.J."/>
        </authorList>
    </citation>
    <scope>NUCLEOTIDE SEQUENCE</scope>
    <source>
        <strain evidence="3">18911</strain>
    </source>
</reference>
<feature type="region of interest" description="Disordered" evidence="1">
    <location>
        <begin position="496"/>
        <end position="548"/>
    </location>
</feature>
<feature type="transmembrane region" description="Helical" evidence="2">
    <location>
        <begin position="429"/>
        <end position="452"/>
    </location>
</feature>
<dbReference type="AlphaFoldDB" id="A0A9D1SHF0"/>
<name>A0A9D1SHF0_9FIRM</name>
<evidence type="ECO:0000256" key="1">
    <source>
        <dbReference type="SAM" id="MobiDB-lite"/>
    </source>
</evidence>
<evidence type="ECO:0000313" key="4">
    <source>
        <dbReference type="Proteomes" id="UP000824094"/>
    </source>
</evidence>
<protein>
    <submittedName>
        <fullName evidence="3">MFS transporter</fullName>
    </submittedName>
</protein>
<proteinExistence type="predicted"/>
<dbReference type="SUPFAM" id="SSF103473">
    <property type="entry name" value="MFS general substrate transporter"/>
    <property type="match status" value="1"/>
</dbReference>
<dbReference type="Pfam" id="PF13347">
    <property type="entry name" value="MFS_2"/>
    <property type="match status" value="1"/>
</dbReference>
<comment type="caution">
    <text evidence="3">The sequence shown here is derived from an EMBL/GenBank/DDBJ whole genome shotgun (WGS) entry which is preliminary data.</text>
</comment>
<feature type="transmembrane region" description="Helical" evidence="2">
    <location>
        <begin position="170"/>
        <end position="193"/>
    </location>
</feature>
<dbReference type="InterPro" id="IPR039672">
    <property type="entry name" value="MFS_2"/>
</dbReference>
<feature type="transmembrane region" description="Helical" evidence="2">
    <location>
        <begin position="64"/>
        <end position="83"/>
    </location>
</feature>
<keyword evidence="2" id="KW-0472">Membrane</keyword>
<dbReference type="GO" id="GO:0005886">
    <property type="term" value="C:plasma membrane"/>
    <property type="evidence" value="ECO:0007669"/>
    <property type="project" value="TreeGrafter"/>
</dbReference>
<feature type="compositionally biased region" description="Acidic residues" evidence="1">
    <location>
        <begin position="537"/>
        <end position="548"/>
    </location>
</feature>
<dbReference type="PANTHER" id="PTHR11328:SF24">
    <property type="entry name" value="MAJOR FACILITATOR SUPERFAMILY (MFS) PROFILE DOMAIN-CONTAINING PROTEIN"/>
    <property type="match status" value="1"/>
</dbReference>
<reference evidence="3" key="1">
    <citation type="submission" date="2020-10" db="EMBL/GenBank/DDBJ databases">
        <authorList>
            <person name="Gilroy R."/>
        </authorList>
    </citation>
    <scope>NUCLEOTIDE SEQUENCE</scope>
    <source>
        <strain evidence="3">18911</strain>
    </source>
</reference>
<keyword evidence="2" id="KW-1133">Transmembrane helix</keyword>
<dbReference type="InterPro" id="IPR036259">
    <property type="entry name" value="MFS_trans_sf"/>
</dbReference>
<keyword evidence="2" id="KW-0812">Transmembrane</keyword>
<feature type="transmembrane region" description="Helical" evidence="2">
    <location>
        <begin position="104"/>
        <end position="123"/>
    </location>
</feature>
<accession>A0A9D1SHF0</accession>
<gene>
    <name evidence="3" type="ORF">IAB05_02815</name>
</gene>
<dbReference type="EMBL" id="DVNF01000083">
    <property type="protein sequence ID" value="HIU60306.1"/>
    <property type="molecule type" value="Genomic_DNA"/>
</dbReference>
<dbReference type="GO" id="GO:0015293">
    <property type="term" value="F:symporter activity"/>
    <property type="evidence" value="ECO:0007669"/>
    <property type="project" value="InterPro"/>
</dbReference>
<dbReference type="Gene3D" id="1.20.1250.20">
    <property type="entry name" value="MFS general substrate transporter like domains"/>
    <property type="match status" value="2"/>
</dbReference>
<evidence type="ECO:0000313" key="3">
    <source>
        <dbReference type="EMBL" id="HIU60306.1"/>
    </source>
</evidence>
<sequence>MNKIIGVVKDFFLHWNKPAEGKYVPGKEVVAYSVGGMGVQFIAAISSLLLVSTNSLLLGSIYRIKPTTLAIIATVGSIVLLVLQPLKSYLIDHPPGNKGKARPWLLWTSFPCAILMSALAFMDPGWNEITMAVVVGIIFVVTNFVYSFYYGQYTMLAYLISPNSRERTSIITISSLVYSMAPTITGAVFPLISTAFPNGQLDQDFYRLIAPLFTGLGFLITLLCYFGTKERIIIPKNYNAEVKFRDGMKKVVRNKYLWIINIATWMQFARVGITNVLNWIYIYMLQNAEIQSVLSLAMGTASGIGMFLAPFLVKAFGKRVTAVAANVLVTLSAILLIILPGNMILLYIVIYLNMFGIAVQIVTQPAMNADALDYQQWKTGDRYEGISGNLGMIGQAIALGTNFIIPVIQEQMGVIDDYDVLFDPVVRDPLFRALAVVTAVGGLGVAIPYLFWDLSEKKHRAIIEDLKLRAERQNVSDGYTDASILSSGEISDSVIREERELRRPARADEETAASDATDTNADDVTTKTTADITADALDQENNQENENA</sequence>
<dbReference type="GO" id="GO:0008643">
    <property type="term" value="P:carbohydrate transport"/>
    <property type="evidence" value="ECO:0007669"/>
    <property type="project" value="InterPro"/>
</dbReference>
<feature type="compositionally biased region" description="Basic and acidic residues" evidence="1">
    <location>
        <begin position="496"/>
        <end position="509"/>
    </location>
</feature>
<feature type="transmembrane region" description="Helical" evidence="2">
    <location>
        <begin position="205"/>
        <end position="226"/>
    </location>
</feature>
<feature type="transmembrane region" description="Helical" evidence="2">
    <location>
        <begin position="129"/>
        <end position="149"/>
    </location>
</feature>
<feature type="transmembrane region" description="Helical" evidence="2">
    <location>
        <begin position="388"/>
        <end position="409"/>
    </location>
</feature>
<feature type="transmembrane region" description="Helical" evidence="2">
    <location>
        <begin position="29"/>
        <end position="52"/>
    </location>
</feature>
<feature type="transmembrane region" description="Helical" evidence="2">
    <location>
        <begin position="344"/>
        <end position="367"/>
    </location>
</feature>
<feature type="transmembrane region" description="Helical" evidence="2">
    <location>
        <begin position="320"/>
        <end position="338"/>
    </location>
</feature>
<evidence type="ECO:0000256" key="2">
    <source>
        <dbReference type="SAM" id="Phobius"/>
    </source>
</evidence>
<organism evidence="3 4">
    <name type="scientific">Candidatus Stercoripulliclostridium merdigallinarum</name>
    <dbReference type="NCBI Taxonomy" id="2840951"/>
    <lineage>
        <taxon>Bacteria</taxon>
        <taxon>Bacillati</taxon>
        <taxon>Bacillota</taxon>
        <taxon>Clostridia</taxon>
        <taxon>Eubacteriales</taxon>
        <taxon>Candidatus Stercoripulliclostridium</taxon>
    </lineage>
</organism>
<feature type="transmembrane region" description="Helical" evidence="2">
    <location>
        <begin position="256"/>
        <end position="281"/>
    </location>
</feature>
<feature type="transmembrane region" description="Helical" evidence="2">
    <location>
        <begin position="293"/>
        <end position="313"/>
    </location>
</feature>
<dbReference type="Proteomes" id="UP000824094">
    <property type="component" value="Unassembled WGS sequence"/>
</dbReference>
<dbReference type="PANTHER" id="PTHR11328">
    <property type="entry name" value="MAJOR FACILITATOR SUPERFAMILY DOMAIN-CONTAINING PROTEIN"/>
    <property type="match status" value="1"/>
</dbReference>
<feature type="compositionally biased region" description="Low complexity" evidence="1">
    <location>
        <begin position="513"/>
        <end position="536"/>
    </location>
</feature>